<accession>A0A9N9CB26</accession>
<feature type="compositionally biased region" description="Polar residues" evidence="1">
    <location>
        <begin position="435"/>
        <end position="448"/>
    </location>
</feature>
<feature type="compositionally biased region" description="Low complexity" evidence="1">
    <location>
        <begin position="365"/>
        <end position="377"/>
    </location>
</feature>
<feature type="region of interest" description="Disordered" evidence="1">
    <location>
        <begin position="100"/>
        <end position="133"/>
    </location>
</feature>
<sequence>MSITASNAKPVTGSGLDSNPYITPTSAIRFGPNPFTHSIIDHDTTNTINTPPRPFEHQYTPTSSSPLAQPEMFDETEEPVLAELLPIHQQPTPQRLSYYNNGFGHSQSNSHLRSKSESAAPLPPTATPREQRRMRVENNRKKQFIDKIDQLDLSNIYGGTTLHHESPYDCVLPYRNNNAQAPVLAFQQSDEKNHNELRPSSQPSRRFNQDANPLSRSYNGENHNEVYRTYNNHRYTAYDPLQYMDSFLEGSTAYGVHPEDKEVIEKRGSRLRKKLSLRKKNKDGEYVEVEDDSNEKKPSSPTFSRASSSSGEETTKRYTGLIAPTQLFNRFRRASSESIFSNNTLQKHGRSTSESNLKSSQANNSPLQPIQPRSQQQPPLPVPAFDFSIQDENNNQLHESQPSTTPQSPKKPSSKNDQHFGEHLRPPSSKKKGNNRTSWMQRITSIGR</sequence>
<keyword evidence="3" id="KW-1185">Reference proteome</keyword>
<feature type="region of interest" description="Disordered" evidence="1">
    <location>
        <begin position="1"/>
        <end position="20"/>
    </location>
</feature>
<feature type="region of interest" description="Disordered" evidence="1">
    <location>
        <begin position="50"/>
        <end position="69"/>
    </location>
</feature>
<dbReference type="Pfam" id="PF08316">
    <property type="entry name" value="Pal1"/>
    <property type="match status" value="1"/>
</dbReference>
<gene>
    <name evidence="2" type="ORF">ALEPTO_LOCUS7810</name>
</gene>
<dbReference type="AlphaFoldDB" id="A0A9N9CB26"/>
<dbReference type="OrthoDB" id="5352132at2759"/>
<feature type="compositionally biased region" description="Polar residues" evidence="1">
    <location>
        <begin position="390"/>
        <end position="399"/>
    </location>
</feature>
<protein>
    <submittedName>
        <fullName evidence="2">5708_t:CDS:1</fullName>
    </submittedName>
</protein>
<evidence type="ECO:0000256" key="1">
    <source>
        <dbReference type="SAM" id="MobiDB-lite"/>
    </source>
</evidence>
<reference evidence="2" key="1">
    <citation type="submission" date="2021-06" db="EMBL/GenBank/DDBJ databases">
        <authorList>
            <person name="Kallberg Y."/>
            <person name="Tangrot J."/>
            <person name="Rosling A."/>
        </authorList>
    </citation>
    <scope>NUCLEOTIDE SEQUENCE</scope>
    <source>
        <strain evidence="2">FL130A</strain>
    </source>
</reference>
<comment type="caution">
    <text evidence="2">The sequence shown here is derived from an EMBL/GenBank/DDBJ whole genome shotgun (WGS) entry which is preliminary data.</text>
</comment>
<dbReference type="InterPro" id="IPR013226">
    <property type="entry name" value="Pal1"/>
</dbReference>
<feature type="compositionally biased region" description="Low complexity" evidence="1">
    <location>
        <begin position="400"/>
        <end position="411"/>
    </location>
</feature>
<feature type="compositionally biased region" description="Polar residues" evidence="1">
    <location>
        <begin position="340"/>
        <end position="364"/>
    </location>
</feature>
<dbReference type="Proteomes" id="UP000789508">
    <property type="component" value="Unassembled WGS sequence"/>
</dbReference>
<evidence type="ECO:0000313" key="3">
    <source>
        <dbReference type="Proteomes" id="UP000789508"/>
    </source>
</evidence>
<feature type="region of interest" description="Disordered" evidence="1">
    <location>
        <begin position="189"/>
        <end position="222"/>
    </location>
</feature>
<feature type="compositionally biased region" description="Basic and acidic residues" evidence="1">
    <location>
        <begin position="414"/>
        <end position="425"/>
    </location>
</feature>
<proteinExistence type="predicted"/>
<dbReference type="EMBL" id="CAJVPS010003729">
    <property type="protein sequence ID" value="CAG8593530.1"/>
    <property type="molecule type" value="Genomic_DNA"/>
</dbReference>
<name>A0A9N9CB26_9GLOM</name>
<feature type="compositionally biased region" description="Polar residues" evidence="1">
    <location>
        <begin position="198"/>
        <end position="221"/>
    </location>
</feature>
<evidence type="ECO:0000313" key="2">
    <source>
        <dbReference type="EMBL" id="CAG8593530.1"/>
    </source>
</evidence>
<feature type="region of interest" description="Disordered" evidence="1">
    <location>
        <begin position="282"/>
        <end position="318"/>
    </location>
</feature>
<feature type="compositionally biased region" description="Polar residues" evidence="1">
    <location>
        <begin position="100"/>
        <end position="111"/>
    </location>
</feature>
<feature type="compositionally biased region" description="Low complexity" evidence="1">
    <location>
        <begin position="299"/>
        <end position="310"/>
    </location>
</feature>
<organism evidence="2 3">
    <name type="scientific">Ambispora leptoticha</name>
    <dbReference type="NCBI Taxonomy" id="144679"/>
    <lineage>
        <taxon>Eukaryota</taxon>
        <taxon>Fungi</taxon>
        <taxon>Fungi incertae sedis</taxon>
        <taxon>Mucoromycota</taxon>
        <taxon>Glomeromycotina</taxon>
        <taxon>Glomeromycetes</taxon>
        <taxon>Archaeosporales</taxon>
        <taxon>Ambisporaceae</taxon>
        <taxon>Ambispora</taxon>
    </lineage>
</organism>
<feature type="region of interest" description="Disordered" evidence="1">
    <location>
        <begin position="340"/>
        <end position="448"/>
    </location>
</feature>